<dbReference type="KEGG" id="hlc:CHINAEXTREME14205"/>
<evidence type="ECO:0000313" key="3">
    <source>
        <dbReference type="Proteomes" id="UP000011555"/>
    </source>
</evidence>
<gene>
    <name evidence="2" type="ORF">C445_11526</name>
    <name evidence="1" type="ORF">CHINAEXTREME_14205</name>
</gene>
<proteinExistence type="predicted"/>
<protein>
    <submittedName>
        <fullName evidence="2">Uncharacterized protein</fullName>
    </submittedName>
</protein>
<evidence type="ECO:0000313" key="1">
    <source>
        <dbReference type="EMBL" id="APW98862.1"/>
    </source>
</evidence>
<dbReference type="RefSeq" id="WP_007142018.1">
    <property type="nucleotide sequence ID" value="NZ_AOLZ01000041.1"/>
</dbReference>
<dbReference type="AlphaFoldDB" id="M0LJP1"/>
<dbReference type="EMBL" id="CP019285">
    <property type="protein sequence ID" value="APW98862.1"/>
    <property type="molecule type" value="Genomic_DNA"/>
</dbReference>
<reference evidence="1" key="3">
    <citation type="submission" date="2017-01" db="EMBL/GenBank/DDBJ databases">
        <authorList>
            <person name="Mah S.A."/>
            <person name="Swanson W.J."/>
            <person name="Moy G.W."/>
            <person name="Vacquier V.D."/>
        </authorList>
    </citation>
    <scope>NUCLEOTIDE SEQUENCE</scope>
    <source>
        <strain evidence="1">AJ5</strain>
    </source>
</reference>
<accession>M0LJP1</accession>
<reference evidence="1 4" key="1">
    <citation type="journal article" date="2011" name="J. Bacteriol.">
        <title>Genome sequence of Halobiforma lacisalsi AJ5, an extremely halophilic archaeon which harbors a bop gene.</title>
        <authorList>
            <person name="Jiang X."/>
            <person name="Wang S."/>
            <person name="Cheng H."/>
            <person name="Huo Y."/>
            <person name="Zhang X."/>
            <person name="Zhu X."/>
            <person name="Han X."/>
            <person name="Ni P."/>
            <person name="Wu M."/>
        </authorList>
    </citation>
    <scope>NUCLEOTIDE SEQUENCE [LARGE SCALE GENOMIC DNA]</scope>
    <source>
        <strain evidence="1 4">AJ5</strain>
    </source>
</reference>
<dbReference type="EMBL" id="AOLZ01000041">
    <property type="protein sequence ID" value="EMA32225.1"/>
    <property type="molecule type" value="Genomic_DNA"/>
</dbReference>
<sequence length="159" mass="17946">MSELTSEIDDEADAVEVYVGTRATAGRLIEAVSRTELFRKTVVRIYVEEQGTYTRYVPPYIDKESRPSRIYTATLQLFIDEFLAETTDRTEAVPLEELYEQFCCWCRNVTATAVPSRPGFGRLLAAEGLETGPRGEDRTRYVLNYTIAPPTTTSTGNEQ</sequence>
<dbReference type="Proteomes" id="UP000011555">
    <property type="component" value="Unassembled WGS sequence"/>
</dbReference>
<evidence type="ECO:0000313" key="2">
    <source>
        <dbReference type="EMBL" id="EMA32225.1"/>
    </source>
</evidence>
<name>M0LJP1_NATLA</name>
<dbReference type="Proteomes" id="UP000186547">
    <property type="component" value="Chromosome"/>
</dbReference>
<evidence type="ECO:0000313" key="4">
    <source>
        <dbReference type="Proteomes" id="UP000186547"/>
    </source>
</evidence>
<reference evidence="2 3" key="2">
    <citation type="journal article" date="2014" name="PLoS Genet.">
        <title>Phylogenetically driven sequencing of extremely halophilic archaea reveals strategies for static and dynamic osmo-response.</title>
        <authorList>
            <person name="Becker E.A."/>
            <person name="Seitzer P.M."/>
            <person name="Tritt A."/>
            <person name="Larsen D."/>
            <person name="Krusor M."/>
            <person name="Yao A.I."/>
            <person name="Wu D."/>
            <person name="Madern D."/>
            <person name="Eisen J.A."/>
            <person name="Darling A.E."/>
            <person name="Facciotti M.T."/>
        </authorList>
    </citation>
    <scope>NUCLEOTIDE SEQUENCE [LARGE SCALE GENOMIC DNA]</scope>
    <source>
        <strain evidence="2 3">AJ5</strain>
    </source>
</reference>
<organism evidence="2 3">
    <name type="scientific">Natronobacterium lacisalsi AJ5</name>
    <dbReference type="NCBI Taxonomy" id="358396"/>
    <lineage>
        <taxon>Archaea</taxon>
        <taxon>Methanobacteriati</taxon>
        <taxon>Methanobacteriota</taxon>
        <taxon>Stenosarchaea group</taxon>
        <taxon>Halobacteria</taxon>
        <taxon>Halobacteriales</taxon>
        <taxon>Natrialbaceae</taxon>
        <taxon>Natronobacterium</taxon>
    </lineage>
</organism>
<keyword evidence="3" id="KW-1185">Reference proteome</keyword>